<dbReference type="PROSITE" id="PS50297">
    <property type="entry name" value="ANK_REP_REGION"/>
    <property type="match status" value="4"/>
</dbReference>
<evidence type="ECO:0000313" key="7">
    <source>
        <dbReference type="EMBL" id="CAC5383304.1"/>
    </source>
</evidence>
<organism evidence="7 8">
    <name type="scientific">Mytilus coruscus</name>
    <name type="common">Sea mussel</name>
    <dbReference type="NCBI Taxonomy" id="42192"/>
    <lineage>
        <taxon>Eukaryota</taxon>
        <taxon>Metazoa</taxon>
        <taxon>Spiralia</taxon>
        <taxon>Lophotrochozoa</taxon>
        <taxon>Mollusca</taxon>
        <taxon>Bivalvia</taxon>
        <taxon>Autobranchia</taxon>
        <taxon>Pteriomorphia</taxon>
        <taxon>Mytilida</taxon>
        <taxon>Mytiloidea</taxon>
        <taxon>Mytilidae</taxon>
        <taxon>Mytilinae</taxon>
        <taxon>Mytilus</taxon>
    </lineage>
</organism>
<feature type="compositionally biased region" description="Basic residues" evidence="4">
    <location>
        <begin position="863"/>
        <end position="883"/>
    </location>
</feature>
<dbReference type="InterPro" id="IPR049050">
    <property type="entry name" value="nSTAND3"/>
</dbReference>
<dbReference type="EMBL" id="CACVKT020003358">
    <property type="protein sequence ID" value="CAC5383304.1"/>
    <property type="molecule type" value="Genomic_DNA"/>
</dbReference>
<feature type="domain" description="Novel STAND NTPase 3" evidence="6">
    <location>
        <begin position="279"/>
        <end position="432"/>
    </location>
</feature>
<protein>
    <recommendedName>
        <fullName evidence="6">Novel STAND NTPase 3 domain-containing protein</fullName>
    </recommendedName>
</protein>
<feature type="repeat" description="ANK" evidence="3">
    <location>
        <begin position="803"/>
        <end position="835"/>
    </location>
</feature>
<accession>A0A6J8BKJ1</accession>
<dbReference type="SUPFAM" id="SSF48403">
    <property type="entry name" value="Ankyrin repeat"/>
    <property type="match status" value="1"/>
</dbReference>
<dbReference type="Pfam" id="PF20720">
    <property type="entry name" value="nSTAND3"/>
    <property type="match status" value="1"/>
</dbReference>
<dbReference type="PANTHER" id="PTHR24171">
    <property type="entry name" value="ANKYRIN REPEAT DOMAIN-CONTAINING PROTEIN 39-RELATED"/>
    <property type="match status" value="1"/>
</dbReference>
<dbReference type="AlphaFoldDB" id="A0A6J8BKJ1"/>
<evidence type="ECO:0000256" key="3">
    <source>
        <dbReference type="PROSITE-ProRule" id="PRU00023"/>
    </source>
</evidence>
<keyword evidence="5" id="KW-0812">Transmembrane</keyword>
<dbReference type="Gene3D" id="1.25.40.20">
    <property type="entry name" value="Ankyrin repeat-containing domain"/>
    <property type="match status" value="1"/>
</dbReference>
<name>A0A6J8BKJ1_MYTCO</name>
<keyword evidence="5" id="KW-1133">Transmembrane helix</keyword>
<keyword evidence="1" id="KW-0677">Repeat</keyword>
<dbReference type="InterPro" id="IPR027417">
    <property type="entry name" value="P-loop_NTPase"/>
</dbReference>
<evidence type="ECO:0000256" key="4">
    <source>
        <dbReference type="SAM" id="MobiDB-lite"/>
    </source>
</evidence>
<dbReference type="SUPFAM" id="SSF52540">
    <property type="entry name" value="P-loop containing nucleoside triphosphate hydrolases"/>
    <property type="match status" value="2"/>
</dbReference>
<feature type="repeat" description="ANK" evidence="3">
    <location>
        <begin position="770"/>
        <end position="802"/>
    </location>
</feature>
<evidence type="ECO:0000256" key="5">
    <source>
        <dbReference type="SAM" id="Phobius"/>
    </source>
</evidence>
<feature type="compositionally biased region" description="Polar residues" evidence="4">
    <location>
        <begin position="884"/>
        <end position="895"/>
    </location>
</feature>
<dbReference type="InterPro" id="IPR036770">
    <property type="entry name" value="Ankyrin_rpt-contain_sf"/>
</dbReference>
<dbReference type="Pfam" id="PF12796">
    <property type="entry name" value="Ank_2"/>
    <property type="match status" value="1"/>
</dbReference>
<proteinExistence type="predicted"/>
<sequence>MGRQIQTTVLTFVNAFTSQCPSQTQWNQRARAICTISDIYYCLYDVNKIQYAEACMDGPQFDTPGYKIQIVGNLEGVQCETNRYQPFIFWTNGSDLCKFKKSLCTEEGQTLFSIGTNRADRTCRCDYTKGYVFVVRPKNRCFCMPLEEDCSCFIRHCPSGLVLTPDYKCAQVEDVVANSVCPLTTGIVDQPKTPIQTSEQQDESSRYYNVQFKRRSQILSIVFLILVLLLIGIYPPYLYFTEGTHHITRDRYEKQKLTEDAKRRFISEKEIWEEKLLKFVPTRASLEILSLVTENPFVLVTGPFGSGKTAIAYHISFALAKAGYDILLVSNPEELVAPSHLNEKQLFLIDDIFGKYCNSSDMTDRCEKYCSVINTILTKCAAAKVLITSRTYISQTHRQYFDTMRKKMAYIHTSLISEDLGLCLEERKIMFKSYFKSDPSQSISDNVYLLHNFYPLICSSCNENKFLDICRYPYEVISLEICYMQKQSDICYLALAILVVFNNRIDSDIFSVTNMGEKTERIFMDIFNESSFNQYPSKQLLLKTFMSLNGEFIIKRNETFSFLCTELFDVVTKCIGNSFIHSILKHSSSVFIKEKLELSSTQDNDCPQPIKVPITMEEQLFTRLISDVNNTFLNDVFSNNLFKFQINRKRFLVYLQNQARSTKIVDAINGSNVLHIVSSLGYSDFVNYFLKFDKSVDINKLNSQGKTPLHLACKYGHLSCVELLVTKKAEVNRKDNESRTSLHFGCEAGSEDIVKCLIKNNASIDKKDKEGITPLHIASEKGNYDVVKLLVKNKVKLDESDRCGRTPLHYACKQNRLDIVKFLIMKKADVNKFDRDDFTPLCLAEKCGNVEIVRVLEERTASKKIKNKHKQRPHSTVSQHKRNTSANLSKNKTNI</sequence>
<dbReference type="PROSITE" id="PS50088">
    <property type="entry name" value="ANK_REPEAT"/>
    <property type="match status" value="4"/>
</dbReference>
<evidence type="ECO:0000256" key="1">
    <source>
        <dbReference type="ARBA" id="ARBA00022737"/>
    </source>
</evidence>
<dbReference type="OrthoDB" id="539213at2759"/>
<evidence type="ECO:0000259" key="6">
    <source>
        <dbReference type="Pfam" id="PF20720"/>
    </source>
</evidence>
<feature type="repeat" description="ANK" evidence="3">
    <location>
        <begin position="737"/>
        <end position="769"/>
    </location>
</feature>
<gene>
    <name evidence="7" type="ORF">MCOR_19068</name>
</gene>
<dbReference type="SMART" id="SM00248">
    <property type="entry name" value="ANK"/>
    <property type="match status" value="6"/>
</dbReference>
<dbReference type="Pfam" id="PF00023">
    <property type="entry name" value="Ank"/>
    <property type="match status" value="1"/>
</dbReference>
<keyword evidence="5" id="KW-0472">Membrane</keyword>
<feature type="transmembrane region" description="Helical" evidence="5">
    <location>
        <begin position="218"/>
        <end position="240"/>
    </location>
</feature>
<reference evidence="7 8" key="1">
    <citation type="submission" date="2020-06" db="EMBL/GenBank/DDBJ databases">
        <authorList>
            <person name="Li R."/>
            <person name="Bekaert M."/>
        </authorList>
    </citation>
    <scope>NUCLEOTIDE SEQUENCE [LARGE SCALE GENOMIC DNA]</scope>
    <source>
        <strain evidence="8">wild</strain>
    </source>
</reference>
<dbReference type="Gene3D" id="3.40.50.300">
    <property type="entry name" value="P-loop containing nucleotide triphosphate hydrolases"/>
    <property type="match status" value="1"/>
</dbReference>
<evidence type="ECO:0000256" key="2">
    <source>
        <dbReference type="ARBA" id="ARBA00023043"/>
    </source>
</evidence>
<evidence type="ECO:0000313" key="8">
    <source>
        <dbReference type="Proteomes" id="UP000507470"/>
    </source>
</evidence>
<dbReference type="Proteomes" id="UP000507470">
    <property type="component" value="Unassembled WGS sequence"/>
</dbReference>
<feature type="repeat" description="ANK" evidence="3">
    <location>
        <begin position="704"/>
        <end position="736"/>
    </location>
</feature>
<keyword evidence="8" id="KW-1185">Reference proteome</keyword>
<dbReference type="Pfam" id="PF13637">
    <property type="entry name" value="Ank_4"/>
    <property type="match status" value="1"/>
</dbReference>
<keyword evidence="2 3" id="KW-0040">ANK repeat</keyword>
<dbReference type="PRINTS" id="PR01415">
    <property type="entry name" value="ANKYRIN"/>
</dbReference>
<feature type="region of interest" description="Disordered" evidence="4">
    <location>
        <begin position="863"/>
        <end position="895"/>
    </location>
</feature>
<dbReference type="InterPro" id="IPR002110">
    <property type="entry name" value="Ankyrin_rpt"/>
</dbReference>